<dbReference type="Gene3D" id="2.40.50.100">
    <property type="match status" value="1"/>
</dbReference>
<sequence>MAHTKSAGAAHNARESESKRLGLKKTNGEIVAVGQIIVRQRGTKYLPGLNVKQAGDDTLFALKNGKVKYKLAKKIRFDGSPRYATVVSIIGQ</sequence>
<keyword evidence="3" id="KW-0687">Ribonucleoprotein</keyword>
<protein>
    <recommendedName>
        <fullName evidence="4">Large ribosomal subunit protein bL27</fullName>
    </recommendedName>
    <alternativeName>
        <fullName evidence="5">50S ribosomal protein L27</fullName>
    </alternativeName>
</protein>
<comment type="caution">
    <text evidence="7">The sequence shown here is derived from an EMBL/GenBank/DDBJ whole genome shotgun (WGS) entry which is preliminary data.</text>
</comment>
<dbReference type="SUPFAM" id="SSF110324">
    <property type="entry name" value="Ribosomal L27 protein-like"/>
    <property type="match status" value="1"/>
</dbReference>
<comment type="similarity">
    <text evidence="1">Belongs to the bacterial ribosomal protein bL27 family.</text>
</comment>
<dbReference type="STRING" id="1798404.A3B92_02660"/>
<evidence type="ECO:0000256" key="4">
    <source>
        <dbReference type="ARBA" id="ARBA00035175"/>
    </source>
</evidence>
<dbReference type="PANTHER" id="PTHR15893:SF0">
    <property type="entry name" value="LARGE RIBOSOMAL SUBUNIT PROTEIN BL27M"/>
    <property type="match status" value="1"/>
</dbReference>
<feature type="region of interest" description="Disordered" evidence="6">
    <location>
        <begin position="1"/>
        <end position="21"/>
    </location>
</feature>
<dbReference type="PANTHER" id="PTHR15893">
    <property type="entry name" value="RIBOSOMAL PROTEIN L27"/>
    <property type="match status" value="1"/>
</dbReference>
<dbReference type="InterPro" id="IPR018261">
    <property type="entry name" value="Ribosomal_bL27_CS"/>
</dbReference>
<reference evidence="7 8" key="1">
    <citation type="journal article" date="2016" name="Nat. Commun.">
        <title>Thousands of microbial genomes shed light on interconnected biogeochemical processes in an aquifer system.</title>
        <authorList>
            <person name="Anantharaman K."/>
            <person name="Brown C.T."/>
            <person name="Hug L.A."/>
            <person name="Sharon I."/>
            <person name="Castelle C.J."/>
            <person name="Probst A.J."/>
            <person name="Thomas B.C."/>
            <person name="Singh A."/>
            <person name="Wilkins M.J."/>
            <person name="Karaoz U."/>
            <person name="Brodie E.L."/>
            <person name="Williams K.H."/>
            <person name="Hubbard S.S."/>
            <person name="Banfield J.F."/>
        </authorList>
    </citation>
    <scope>NUCLEOTIDE SEQUENCE [LARGE SCALE GENOMIC DNA]</scope>
</reference>
<gene>
    <name evidence="7" type="ORF">A3B92_02660</name>
</gene>
<evidence type="ECO:0000256" key="3">
    <source>
        <dbReference type="ARBA" id="ARBA00023274"/>
    </source>
</evidence>
<dbReference type="GO" id="GO:0022625">
    <property type="term" value="C:cytosolic large ribosomal subunit"/>
    <property type="evidence" value="ECO:0007669"/>
    <property type="project" value="TreeGrafter"/>
</dbReference>
<dbReference type="PROSITE" id="PS00831">
    <property type="entry name" value="RIBOSOMAL_L27"/>
    <property type="match status" value="1"/>
</dbReference>
<evidence type="ECO:0000256" key="2">
    <source>
        <dbReference type="ARBA" id="ARBA00022980"/>
    </source>
</evidence>
<accession>A0A1G1ZKP2</accession>
<dbReference type="Pfam" id="PF01016">
    <property type="entry name" value="Ribosomal_L27"/>
    <property type="match status" value="1"/>
</dbReference>
<name>A0A1G1ZKP2_9BACT</name>
<keyword evidence="2 7" id="KW-0689">Ribosomal protein</keyword>
<evidence type="ECO:0000313" key="7">
    <source>
        <dbReference type="EMBL" id="OGY64407.1"/>
    </source>
</evidence>
<dbReference type="Proteomes" id="UP000177960">
    <property type="component" value="Unassembled WGS sequence"/>
</dbReference>
<evidence type="ECO:0000256" key="1">
    <source>
        <dbReference type="ARBA" id="ARBA00010797"/>
    </source>
</evidence>
<dbReference type="NCBIfam" id="TIGR00062">
    <property type="entry name" value="L27"/>
    <property type="match status" value="1"/>
</dbReference>
<dbReference type="PRINTS" id="PR00063">
    <property type="entry name" value="RIBOSOMALL27"/>
</dbReference>
<organism evidence="7 8">
    <name type="scientific">Candidatus Harrisonbacteria bacterium RIFCSPHIGHO2_02_FULL_42_16</name>
    <dbReference type="NCBI Taxonomy" id="1798404"/>
    <lineage>
        <taxon>Bacteria</taxon>
        <taxon>Candidatus Harrisoniibacteriota</taxon>
    </lineage>
</organism>
<evidence type="ECO:0000313" key="8">
    <source>
        <dbReference type="Proteomes" id="UP000177960"/>
    </source>
</evidence>
<dbReference type="FunFam" id="2.40.50.100:FF:000020">
    <property type="entry name" value="50S ribosomal protein L27"/>
    <property type="match status" value="1"/>
</dbReference>
<dbReference type="InterPro" id="IPR001684">
    <property type="entry name" value="Ribosomal_bL27"/>
</dbReference>
<dbReference type="GO" id="GO:0003735">
    <property type="term" value="F:structural constituent of ribosome"/>
    <property type="evidence" value="ECO:0007669"/>
    <property type="project" value="InterPro"/>
</dbReference>
<dbReference type="EMBL" id="MHJG01000003">
    <property type="protein sequence ID" value="OGY64407.1"/>
    <property type="molecule type" value="Genomic_DNA"/>
</dbReference>
<dbReference type="GO" id="GO:0006412">
    <property type="term" value="P:translation"/>
    <property type="evidence" value="ECO:0007669"/>
    <property type="project" value="InterPro"/>
</dbReference>
<proteinExistence type="inferred from homology"/>
<dbReference type="AlphaFoldDB" id="A0A1G1ZKP2"/>
<evidence type="ECO:0000256" key="5">
    <source>
        <dbReference type="ARBA" id="ARBA00035477"/>
    </source>
</evidence>
<evidence type="ECO:0000256" key="6">
    <source>
        <dbReference type="SAM" id="MobiDB-lite"/>
    </source>
</evidence>